<feature type="chain" id="PRO_5007862577" evidence="1">
    <location>
        <begin position="20"/>
        <end position="199"/>
    </location>
</feature>
<dbReference type="Proteomes" id="UP000077266">
    <property type="component" value="Unassembled WGS sequence"/>
</dbReference>
<sequence length="199" mass="21472">MRFVSLLSVCLAAFSFIAAAPQGDDTDVGEVVYENGDGPAGIVLPAGAAEGLYEYNTTTSKPKFTSLAALGVVISRSLPVPEDLPTRTLTARANSVTHCFSAEYDQYQADSAVVALGNIIRDRGGYVYQASFAVVVGSAVQYICNRVSPSEIFYDWWFPGEMSQSLDGKCGRPKAARFDRNDGKRGFGRTHVGKPFCNY</sequence>
<dbReference type="EMBL" id="KV425908">
    <property type="protein sequence ID" value="KZV99635.1"/>
    <property type="molecule type" value="Genomic_DNA"/>
</dbReference>
<protein>
    <submittedName>
        <fullName evidence="2">Uncharacterized protein</fullName>
    </submittedName>
</protein>
<dbReference type="InParanoid" id="A0A165MR39"/>
<feature type="signal peptide" evidence="1">
    <location>
        <begin position="1"/>
        <end position="19"/>
    </location>
</feature>
<name>A0A165MR39_EXIGL</name>
<organism evidence="2 3">
    <name type="scientific">Exidia glandulosa HHB12029</name>
    <dbReference type="NCBI Taxonomy" id="1314781"/>
    <lineage>
        <taxon>Eukaryota</taxon>
        <taxon>Fungi</taxon>
        <taxon>Dikarya</taxon>
        <taxon>Basidiomycota</taxon>
        <taxon>Agaricomycotina</taxon>
        <taxon>Agaricomycetes</taxon>
        <taxon>Auriculariales</taxon>
        <taxon>Exidiaceae</taxon>
        <taxon>Exidia</taxon>
    </lineage>
</organism>
<proteinExistence type="predicted"/>
<gene>
    <name evidence="2" type="ORF">EXIGLDRAFT_746063</name>
</gene>
<evidence type="ECO:0000313" key="2">
    <source>
        <dbReference type="EMBL" id="KZV99635.1"/>
    </source>
</evidence>
<evidence type="ECO:0000313" key="3">
    <source>
        <dbReference type="Proteomes" id="UP000077266"/>
    </source>
</evidence>
<reference evidence="2 3" key="1">
    <citation type="journal article" date="2016" name="Mol. Biol. Evol.">
        <title>Comparative Genomics of Early-Diverging Mushroom-Forming Fungi Provides Insights into the Origins of Lignocellulose Decay Capabilities.</title>
        <authorList>
            <person name="Nagy L.G."/>
            <person name="Riley R."/>
            <person name="Tritt A."/>
            <person name="Adam C."/>
            <person name="Daum C."/>
            <person name="Floudas D."/>
            <person name="Sun H."/>
            <person name="Yadav J.S."/>
            <person name="Pangilinan J."/>
            <person name="Larsson K.H."/>
            <person name="Matsuura K."/>
            <person name="Barry K."/>
            <person name="Labutti K."/>
            <person name="Kuo R."/>
            <person name="Ohm R.A."/>
            <person name="Bhattacharya S.S."/>
            <person name="Shirouzu T."/>
            <person name="Yoshinaga Y."/>
            <person name="Martin F.M."/>
            <person name="Grigoriev I.V."/>
            <person name="Hibbett D.S."/>
        </authorList>
    </citation>
    <scope>NUCLEOTIDE SEQUENCE [LARGE SCALE GENOMIC DNA]</scope>
    <source>
        <strain evidence="2 3">HHB12029</strain>
    </source>
</reference>
<keyword evidence="1" id="KW-0732">Signal</keyword>
<dbReference type="AlphaFoldDB" id="A0A165MR39"/>
<evidence type="ECO:0000256" key="1">
    <source>
        <dbReference type="SAM" id="SignalP"/>
    </source>
</evidence>
<accession>A0A165MR39</accession>
<keyword evidence="3" id="KW-1185">Reference proteome</keyword>